<keyword evidence="4" id="KW-1185">Reference proteome</keyword>
<protein>
    <submittedName>
        <fullName evidence="3">DUF5658 family protein</fullName>
    </submittedName>
</protein>
<feature type="transmembrane region" description="Helical" evidence="1">
    <location>
        <begin position="63"/>
        <end position="83"/>
    </location>
</feature>
<evidence type="ECO:0000313" key="3">
    <source>
        <dbReference type="EMBL" id="MBX0302115.1"/>
    </source>
</evidence>
<evidence type="ECO:0000259" key="2">
    <source>
        <dbReference type="Pfam" id="PF18902"/>
    </source>
</evidence>
<keyword evidence="1" id="KW-0472">Membrane</keyword>
<dbReference type="EMBL" id="RKLQ01000001">
    <property type="protein sequence ID" value="MBX0302115.1"/>
    <property type="molecule type" value="Genomic_DNA"/>
</dbReference>
<comment type="caution">
    <text evidence="3">The sequence shown here is derived from an EMBL/GenBank/DDBJ whole genome shotgun (WGS) entry which is preliminary data.</text>
</comment>
<accession>A0A8J7Y9V4</accession>
<evidence type="ECO:0000313" key="4">
    <source>
        <dbReference type="Proteomes" id="UP000783863"/>
    </source>
</evidence>
<keyword evidence="1" id="KW-1133">Transmembrane helix</keyword>
<reference evidence="3" key="1">
    <citation type="submission" date="2021-06" db="EMBL/GenBank/DDBJ databases">
        <title>Halomicroarcula sp. F24A a new haloarchaeum isolated from saline soil.</title>
        <authorList>
            <person name="Duran-Viseras A."/>
            <person name="Sanchez-Porro C."/>
            <person name="Ventosa A."/>
        </authorList>
    </citation>
    <scope>NUCLEOTIDE SEQUENCE</scope>
    <source>
        <strain evidence="3">F24A</strain>
    </source>
</reference>
<dbReference type="AlphaFoldDB" id="A0A8J7Y9V4"/>
<feature type="transmembrane region" description="Helical" evidence="1">
    <location>
        <begin position="21"/>
        <end position="43"/>
    </location>
</feature>
<sequence length="121" mass="12916">MSTSSPRSLTARLQRPDYVELVFGIVFVWGTGDLLSTFAALHFTGLWAEANPLVRTLLAHDPLLVVALKGAVMLVVGLVLFRYQDAVEQLPQWRVLLGGLLGVGSGVVAINLYVAVSAAAV</sequence>
<feature type="transmembrane region" description="Helical" evidence="1">
    <location>
        <begin position="95"/>
        <end position="116"/>
    </location>
</feature>
<proteinExistence type="predicted"/>
<evidence type="ECO:0000256" key="1">
    <source>
        <dbReference type="SAM" id="Phobius"/>
    </source>
</evidence>
<gene>
    <name evidence="3" type="ORF">EGD98_00365</name>
</gene>
<dbReference type="RefSeq" id="WP_220586364.1">
    <property type="nucleotide sequence ID" value="NZ_RKLQ01000001.1"/>
</dbReference>
<name>A0A8J7Y9V4_9EURY</name>
<feature type="domain" description="DUF5658" evidence="2">
    <location>
        <begin position="26"/>
        <end position="115"/>
    </location>
</feature>
<organism evidence="3 4">
    <name type="scientific">Haloarcula salinisoli</name>
    <dbReference type="NCBI Taxonomy" id="2487746"/>
    <lineage>
        <taxon>Archaea</taxon>
        <taxon>Methanobacteriati</taxon>
        <taxon>Methanobacteriota</taxon>
        <taxon>Stenosarchaea group</taxon>
        <taxon>Halobacteria</taxon>
        <taxon>Halobacteriales</taxon>
        <taxon>Haloarculaceae</taxon>
        <taxon>Haloarcula</taxon>
    </lineage>
</organism>
<dbReference type="InterPro" id="IPR043717">
    <property type="entry name" value="DUF5658"/>
</dbReference>
<dbReference type="Pfam" id="PF18902">
    <property type="entry name" value="DUF5658"/>
    <property type="match status" value="1"/>
</dbReference>
<keyword evidence="1" id="KW-0812">Transmembrane</keyword>
<dbReference type="Proteomes" id="UP000783863">
    <property type="component" value="Unassembled WGS sequence"/>
</dbReference>